<reference evidence="3 4" key="1">
    <citation type="journal article" date="2018" name="PLoS Genet.">
        <title>Population sequencing reveals clonal diversity and ancestral inbreeding in the grapevine cultivar Chardonnay.</title>
        <authorList>
            <person name="Roach M.J."/>
            <person name="Johnson D.L."/>
            <person name="Bohlmann J."/>
            <person name="van Vuuren H.J."/>
            <person name="Jones S.J."/>
            <person name="Pretorius I.S."/>
            <person name="Schmidt S.A."/>
            <person name="Borneman A.R."/>
        </authorList>
    </citation>
    <scope>NUCLEOTIDE SEQUENCE [LARGE SCALE GENOMIC DNA]</scope>
    <source>
        <strain evidence="4">cv. Chardonnay</strain>
        <tissue evidence="3">Leaf</tissue>
    </source>
</reference>
<proteinExistence type="predicted"/>
<dbReference type="InterPro" id="IPR004242">
    <property type="entry name" value="Transposase_21"/>
</dbReference>
<dbReference type="InterPro" id="IPR025452">
    <property type="entry name" value="DUF4218"/>
</dbReference>
<dbReference type="EMBL" id="QGNW01000399">
    <property type="protein sequence ID" value="RVW73130.1"/>
    <property type="molecule type" value="Genomic_DNA"/>
</dbReference>
<name>A0A438GLP0_VITVI</name>
<dbReference type="AlphaFoldDB" id="A0A438GLP0"/>
<dbReference type="Pfam" id="PF13960">
    <property type="entry name" value="DUF4218"/>
    <property type="match status" value="1"/>
</dbReference>
<gene>
    <name evidence="3" type="ORF">CK203_060278</name>
</gene>
<dbReference type="PANTHER" id="PTHR10775:SF185">
    <property type="entry name" value="OS08G0208400 PROTEIN"/>
    <property type="match status" value="1"/>
</dbReference>
<comment type="caution">
    <text evidence="3">The sequence shown here is derived from an EMBL/GenBank/DDBJ whole genome shotgun (WGS) entry which is preliminary data.</text>
</comment>
<protein>
    <recommendedName>
        <fullName evidence="2">DUF4218 domain-containing protein</fullName>
    </recommendedName>
</protein>
<dbReference type="Pfam" id="PF02992">
    <property type="entry name" value="Transposase_21"/>
    <property type="match status" value="1"/>
</dbReference>
<dbReference type="PANTHER" id="PTHR10775">
    <property type="entry name" value="OS08G0208400 PROTEIN"/>
    <property type="match status" value="1"/>
</dbReference>
<accession>A0A438GLP0</accession>
<evidence type="ECO:0000256" key="1">
    <source>
        <dbReference type="SAM" id="MobiDB-lite"/>
    </source>
</evidence>
<sequence>MSRYTSADMRWHKEKRFHEDGVLRHPADSEVWKDFDNQYPWFAQDARNVRLGLATDGFNPFGTMSNNYSMWPVVLVPYNMPPWKCMKESFFMMSLLIPGPHAPGKDIDIYLRPLVDELKELWHDGVHTFDMSSGDYFRMHACLLWTIHDFPAYGNLSGWSTKGYKACPTCNEDTSSQGIRSKICYMGHRRFLPLNHSWRRSRQHDGKPEHRPPPKTLSGEDILQQLSHVYNSRPGKTKDTEKARLDLADMKIRNELHLQLKGNKLLKPHACYTLTFEERKEFCKFLKSVKFPDGYAANISRNVNISDGKILGLKSHDCHVLLQWLLPVGIRHYLNKDISTALVELSGFFQKLCAKTLYVADLERLEEEIVIILCKLERIFPPAFFDIMIHLTVHLPREAKLAGQNWGTLKKYVRNKARPEGSIAEAYTVNEALTFVQCTFMELKHVSLEMKGMRIIEKNKLVAIYLFSHNKHDQ</sequence>
<organism evidence="3 4">
    <name type="scientific">Vitis vinifera</name>
    <name type="common">Grape</name>
    <dbReference type="NCBI Taxonomy" id="29760"/>
    <lineage>
        <taxon>Eukaryota</taxon>
        <taxon>Viridiplantae</taxon>
        <taxon>Streptophyta</taxon>
        <taxon>Embryophyta</taxon>
        <taxon>Tracheophyta</taxon>
        <taxon>Spermatophyta</taxon>
        <taxon>Magnoliopsida</taxon>
        <taxon>eudicotyledons</taxon>
        <taxon>Gunneridae</taxon>
        <taxon>Pentapetalae</taxon>
        <taxon>rosids</taxon>
        <taxon>Vitales</taxon>
        <taxon>Vitaceae</taxon>
        <taxon>Viteae</taxon>
        <taxon>Vitis</taxon>
    </lineage>
</organism>
<evidence type="ECO:0000313" key="3">
    <source>
        <dbReference type="EMBL" id="RVW73130.1"/>
    </source>
</evidence>
<evidence type="ECO:0000313" key="4">
    <source>
        <dbReference type="Proteomes" id="UP000288805"/>
    </source>
</evidence>
<dbReference type="Proteomes" id="UP000288805">
    <property type="component" value="Unassembled WGS sequence"/>
</dbReference>
<feature type="region of interest" description="Disordered" evidence="1">
    <location>
        <begin position="197"/>
        <end position="218"/>
    </location>
</feature>
<feature type="domain" description="DUF4218" evidence="2">
    <location>
        <begin position="352"/>
        <end position="440"/>
    </location>
</feature>
<feature type="compositionally biased region" description="Basic and acidic residues" evidence="1">
    <location>
        <begin position="203"/>
        <end position="212"/>
    </location>
</feature>
<evidence type="ECO:0000259" key="2">
    <source>
        <dbReference type="Pfam" id="PF13960"/>
    </source>
</evidence>